<evidence type="ECO:0000313" key="19">
    <source>
        <dbReference type="Proteomes" id="UP000486351"/>
    </source>
</evidence>
<evidence type="ECO:0000313" key="10">
    <source>
        <dbReference type="EMBL" id="KAE9309502.1"/>
    </source>
</evidence>
<dbReference type="AlphaFoldDB" id="A0A6A3H568"/>
<dbReference type="Proteomes" id="UP000460718">
    <property type="component" value="Unassembled WGS sequence"/>
</dbReference>
<dbReference type="EMBL" id="QXFX01000793">
    <property type="protein sequence ID" value="KAE9104134.1"/>
    <property type="molecule type" value="Genomic_DNA"/>
</dbReference>
<evidence type="ECO:0000313" key="1">
    <source>
        <dbReference type="EMBL" id="KAE8938044.1"/>
    </source>
</evidence>
<evidence type="ECO:0000313" key="13">
    <source>
        <dbReference type="Proteomes" id="UP000437068"/>
    </source>
</evidence>
<dbReference type="OrthoDB" id="129544at2759"/>
<dbReference type="EMBL" id="QXGD01000527">
    <property type="protein sequence ID" value="KAE9235518.1"/>
    <property type="molecule type" value="Genomic_DNA"/>
</dbReference>
<evidence type="ECO:0000313" key="12">
    <source>
        <dbReference type="Proteomes" id="UP000433483"/>
    </source>
</evidence>
<name>A0A6A3H568_9STRA</name>
<sequence length="42" mass="4551">MVTDLDLLSALMLMEAVPLFASEESVFKHGSRLTTSIRAAAK</sequence>
<evidence type="ECO:0000313" key="16">
    <source>
        <dbReference type="Proteomes" id="UP000441208"/>
    </source>
</evidence>
<keyword evidence="12" id="KW-1185">Reference proteome</keyword>
<dbReference type="EMBL" id="QXFY01001786">
    <property type="protein sequence ID" value="KAE9309502.1"/>
    <property type="molecule type" value="Genomic_DNA"/>
</dbReference>
<gene>
    <name evidence="9" type="ORF">PF001_g22149</name>
    <name evidence="8" type="ORF">PF002_g11509</name>
    <name evidence="7" type="ORF">PF004_g23511</name>
    <name evidence="6" type="ORF">PF005_g23977</name>
    <name evidence="3" type="ORF">PF006_g22068</name>
    <name evidence="5" type="ORF">PF007_g11028</name>
    <name evidence="10" type="ORF">PF008_g20683</name>
    <name evidence="1" type="ORF">PF009_g12065</name>
    <name evidence="4" type="ORF">PF010_g13489</name>
    <name evidence="2" type="ORF">PF011_g28746</name>
</gene>
<dbReference type="EMBL" id="QXGE01002103">
    <property type="protein sequence ID" value="KAE9284913.1"/>
    <property type="molecule type" value="Genomic_DNA"/>
</dbReference>
<dbReference type="Proteomes" id="UP000440732">
    <property type="component" value="Unassembled WGS sequence"/>
</dbReference>
<reference evidence="17 18" key="1">
    <citation type="submission" date="2018-09" db="EMBL/GenBank/DDBJ databases">
        <title>Genomic investigation of the strawberry pathogen Phytophthora fragariae indicates pathogenicity is determined by transcriptional variation in three key races.</title>
        <authorList>
            <person name="Adams T.M."/>
            <person name="Armitage A.D."/>
            <person name="Sobczyk M.K."/>
            <person name="Bates H.J."/>
            <person name="Dunwell J.M."/>
            <person name="Nellist C.F."/>
            <person name="Harrison R.J."/>
        </authorList>
    </citation>
    <scope>NUCLEOTIDE SEQUENCE [LARGE SCALE GENOMIC DNA]</scope>
    <source>
        <strain evidence="9 13">A4</strain>
        <strain evidence="8 14">BC-1</strain>
        <strain evidence="7 18">BC-23</strain>
        <strain evidence="6 12">NOV-27</strain>
        <strain evidence="3 15">NOV-5</strain>
        <strain evidence="5 16">NOV-71</strain>
        <strain evidence="10 19">NOV-77</strain>
        <strain evidence="1 11">NOV-9</strain>
        <strain evidence="4 20">ONT-3</strain>
        <strain evidence="2 17">SCRP245</strain>
    </source>
</reference>
<evidence type="ECO:0000313" key="18">
    <source>
        <dbReference type="Proteomes" id="UP000476176"/>
    </source>
</evidence>
<dbReference type="EMBL" id="QXGF01000590">
    <property type="protein sequence ID" value="KAE8938044.1"/>
    <property type="molecule type" value="Genomic_DNA"/>
</dbReference>
<evidence type="ECO:0000313" key="15">
    <source>
        <dbReference type="Proteomes" id="UP000440732"/>
    </source>
</evidence>
<evidence type="ECO:0000313" key="5">
    <source>
        <dbReference type="EMBL" id="KAE9112624.1"/>
    </source>
</evidence>
<dbReference type="EMBL" id="QXFW01004815">
    <property type="protein sequence ID" value="KAE8964235.1"/>
    <property type="molecule type" value="Genomic_DNA"/>
</dbReference>
<evidence type="ECO:0000313" key="9">
    <source>
        <dbReference type="EMBL" id="KAE9284913.1"/>
    </source>
</evidence>
<evidence type="ECO:0000313" key="3">
    <source>
        <dbReference type="EMBL" id="KAE9103822.1"/>
    </source>
</evidence>
<evidence type="ECO:0000313" key="14">
    <source>
        <dbReference type="Proteomes" id="UP000440367"/>
    </source>
</evidence>
<proteinExistence type="predicted"/>
<dbReference type="Proteomes" id="UP000433483">
    <property type="component" value="Unassembled WGS sequence"/>
</dbReference>
<evidence type="ECO:0000313" key="11">
    <source>
        <dbReference type="Proteomes" id="UP000429523"/>
    </source>
</evidence>
<dbReference type="EMBL" id="QXGA01002103">
    <property type="protein sequence ID" value="KAE9103822.1"/>
    <property type="molecule type" value="Genomic_DNA"/>
</dbReference>
<evidence type="ECO:0000313" key="8">
    <source>
        <dbReference type="EMBL" id="KAE9235518.1"/>
    </source>
</evidence>
<comment type="caution">
    <text evidence="2">The sequence shown here is derived from an EMBL/GenBank/DDBJ whole genome shotgun (WGS) entry which is preliminary data.</text>
</comment>
<dbReference type="Proteomes" id="UP000429523">
    <property type="component" value="Unassembled WGS sequence"/>
</dbReference>
<evidence type="ECO:0000313" key="20">
    <source>
        <dbReference type="Proteomes" id="UP000488956"/>
    </source>
</evidence>
<dbReference type="Proteomes" id="UP000486351">
    <property type="component" value="Unassembled WGS sequence"/>
</dbReference>
<accession>A0A6A3H568</accession>
<dbReference type="Proteomes" id="UP000476176">
    <property type="component" value="Unassembled WGS sequence"/>
</dbReference>
<evidence type="ECO:0000313" key="7">
    <source>
        <dbReference type="EMBL" id="KAE9184961.1"/>
    </source>
</evidence>
<organism evidence="2 17">
    <name type="scientific">Phytophthora fragariae</name>
    <dbReference type="NCBI Taxonomy" id="53985"/>
    <lineage>
        <taxon>Eukaryota</taxon>
        <taxon>Sar</taxon>
        <taxon>Stramenopiles</taxon>
        <taxon>Oomycota</taxon>
        <taxon>Peronosporomycetes</taxon>
        <taxon>Peronosporales</taxon>
        <taxon>Peronosporaceae</taxon>
        <taxon>Phytophthora</taxon>
    </lineage>
</organism>
<evidence type="ECO:0000313" key="4">
    <source>
        <dbReference type="EMBL" id="KAE9104134.1"/>
    </source>
</evidence>
<dbReference type="EMBL" id="QXGB01002366">
    <property type="protein sequence ID" value="KAE9178687.1"/>
    <property type="molecule type" value="Genomic_DNA"/>
</dbReference>
<dbReference type="Proteomes" id="UP000441208">
    <property type="component" value="Unassembled WGS sequence"/>
</dbReference>
<dbReference type="EMBL" id="QXGC01002526">
    <property type="protein sequence ID" value="KAE9184961.1"/>
    <property type="molecule type" value="Genomic_DNA"/>
</dbReference>
<evidence type="ECO:0000313" key="2">
    <source>
        <dbReference type="EMBL" id="KAE8964235.1"/>
    </source>
</evidence>
<dbReference type="Proteomes" id="UP000437068">
    <property type="component" value="Unassembled WGS sequence"/>
</dbReference>
<evidence type="ECO:0000313" key="6">
    <source>
        <dbReference type="EMBL" id="KAE9178687.1"/>
    </source>
</evidence>
<dbReference type="Proteomes" id="UP000488956">
    <property type="component" value="Unassembled WGS sequence"/>
</dbReference>
<protein>
    <submittedName>
        <fullName evidence="2">Uncharacterized protein</fullName>
    </submittedName>
</protein>
<dbReference type="EMBL" id="QXFZ01000540">
    <property type="protein sequence ID" value="KAE9112624.1"/>
    <property type="molecule type" value="Genomic_DNA"/>
</dbReference>
<dbReference type="Proteomes" id="UP000440367">
    <property type="component" value="Unassembled WGS sequence"/>
</dbReference>
<evidence type="ECO:0000313" key="17">
    <source>
        <dbReference type="Proteomes" id="UP000460718"/>
    </source>
</evidence>